<dbReference type="AlphaFoldDB" id="A0A4Z0PP02"/>
<sequence>MRKNPPVDDATRTQRALNWDTSIPELVTRTLAQWREPLESVVGPSNKPGVLGILSEAAQEQYQQRPFYAAFVAHDPWAVRHAALADEARLESSHYVAYHNAERCHSALGYKSPNHFEIHLQTTSQVYPA</sequence>
<comment type="caution">
    <text evidence="1">The sequence shown here is derived from an EMBL/GenBank/DDBJ whole genome shotgun (WGS) entry which is preliminary data.</text>
</comment>
<protein>
    <submittedName>
        <fullName evidence="1">Uncharacterized protein</fullName>
    </submittedName>
</protein>
<dbReference type="RefSeq" id="WP_135496503.1">
    <property type="nucleotide sequence ID" value="NZ_SRLD01000005.1"/>
</dbReference>
<name>A0A4Z0PP02_9BACT</name>
<evidence type="ECO:0000313" key="1">
    <source>
        <dbReference type="EMBL" id="TGE18991.1"/>
    </source>
</evidence>
<keyword evidence="2" id="KW-1185">Reference proteome</keyword>
<organism evidence="1 2">
    <name type="scientific">Hymenobacter elongatus</name>
    <dbReference type="NCBI Taxonomy" id="877208"/>
    <lineage>
        <taxon>Bacteria</taxon>
        <taxon>Pseudomonadati</taxon>
        <taxon>Bacteroidota</taxon>
        <taxon>Cytophagia</taxon>
        <taxon>Cytophagales</taxon>
        <taxon>Hymenobacteraceae</taxon>
        <taxon>Hymenobacter</taxon>
    </lineage>
</organism>
<gene>
    <name evidence="1" type="ORF">E5J99_04400</name>
</gene>
<proteinExistence type="predicted"/>
<dbReference type="EMBL" id="SRLD01000005">
    <property type="protein sequence ID" value="TGE18991.1"/>
    <property type="molecule type" value="Genomic_DNA"/>
</dbReference>
<accession>A0A4Z0PP02</accession>
<dbReference type="OrthoDB" id="2376299at2"/>
<reference evidence="1 2" key="1">
    <citation type="submission" date="2019-04" db="EMBL/GenBank/DDBJ databases">
        <authorList>
            <person name="Feng G."/>
            <person name="Zhang J."/>
            <person name="Zhu H."/>
        </authorList>
    </citation>
    <scope>NUCLEOTIDE SEQUENCE [LARGE SCALE GENOMIC DNA]</scope>
    <source>
        <strain evidence="1 2">JCM 17223</strain>
    </source>
</reference>
<dbReference type="Proteomes" id="UP000297739">
    <property type="component" value="Unassembled WGS sequence"/>
</dbReference>
<evidence type="ECO:0000313" key="2">
    <source>
        <dbReference type="Proteomes" id="UP000297739"/>
    </source>
</evidence>